<sequence>MTHPATLASLAGIGAVAGIAGPFGTDALLPLVPRLGYWLVLVTATYGAGVLAGEVLGPRLGRQPAWLRVTAVGSLTGVLVWGVVLGLNLLFFAYLPGPRELPGFLATLFVIALIVTAVLHVAGRHLHPAAPEVPAPTKPPALLERLPLDKRAPLVALSVEDHYVRVRTTKGEELLLMRLGDAIRETDGVRGAQVHRSHWAAFGQVQGARRVGDRAILTMTDGTEIPVSRANVPRIREAGLLPR</sequence>
<dbReference type="AlphaFoldDB" id="A0A0W7WN49"/>
<keyword evidence="4" id="KW-1185">Reference proteome</keyword>
<dbReference type="EMBL" id="LPXO01000002">
    <property type="protein sequence ID" value="KUF11990.1"/>
    <property type="molecule type" value="Genomic_DNA"/>
</dbReference>
<evidence type="ECO:0000256" key="1">
    <source>
        <dbReference type="SAM" id="Phobius"/>
    </source>
</evidence>
<reference evidence="3 4" key="1">
    <citation type="submission" date="2015-12" db="EMBL/GenBank/DDBJ databases">
        <authorList>
            <person name="Shamseldin A."/>
            <person name="Moawad H."/>
            <person name="Abd El-Rahim W.M."/>
            <person name="Sadowsky M.J."/>
        </authorList>
    </citation>
    <scope>NUCLEOTIDE SEQUENCE [LARGE SCALE GENOMIC DNA]</scope>
    <source>
        <strain evidence="3 4">SJ5A-1</strain>
    </source>
</reference>
<evidence type="ECO:0000313" key="3">
    <source>
        <dbReference type="EMBL" id="KUF11990.1"/>
    </source>
</evidence>
<feature type="domain" description="HTH LytTR-type" evidence="2">
    <location>
        <begin position="157"/>
        <end position="241"/>
    </location>
</feature>
<feature type="transmembrane region" description="Helical" evidence="1">
    <location>
        <begin position="101"/>
        <end position="122"/>
    </location>
</feature>
<evidence type="ECO:0000313" key="4">
    <source>
        <dbReference type="Proteomes" id="UP000054396"/>
    </source>
</evidence>
<dbReference type="Pfam" id="PF04397">
    <property type="entry name" value="LytTR"/>
    <property type="match status" value="1"/>
</dbReference>
<keyword evidence="1" id="KW-0472">Membrane</keyword>
<keyword evidence="1" id="KW-1133">Transmembrane helix</keyword>
<organism evidence="3 4">
    <name type="scientific">Pseudoponticoccus marisrubri</name>
    <dbReference type="NCBI Taxonomy" id="1685382"/>
    <lineage>
        <taxon>Bacteria</taxon>
        <taxon>Pseudomonadati</taxon>
        <taxon>Pseudomonadota</taxon>
        <taxon>Alphaproteobacteria</taxon>
        <taxon>Rhodobacterales</taxon>
        <taxon>Roseobacteraceae</taxon>
        <taxon>Pseudoponticoccus</taxon>
    </lineage>
</organism>
<dbReference type="SMART" id="SM00850">
    <property type="entry name" value="LytTR"/>
    <property type="match status" value="1"/>
</dbReference>
<accession>A0A0W7WN49</accession>
<feature type="transmembrane region" description="Helical" evidence="1">
    <location>
        <begin position="69"/>
        <end position="95"/>
    </location>
</feature>
<comment type="caution">
    <text evidence="3">The sequence shown here is derived from an EMBL/GenBank/DDBJ whole genome shotgun (WGS) entry which is preliminary data.</text>
</comment>
<protein>
    <recommendedName>
        <fullName evidence="2">HTH LytTR-type domain-containing protein</fullName>
    </recommendedName>
</protein>
<name>A0A0W7WN49_9RHOB</name>
<dbReference type="PROSITE" id="PS50930">
    <property type="entry name" value="HTH_LYTTR"/>
    <property type="match status" value="1"/>
</dbReference>
<keyword evidence="1" id="KW-0812">Transmembrane</keyword>
<gene>
    <name evidence="3" type="ORF">AVJ23_05290</name>
</gene>
<dbReference type="GO" id="GO:0003677">
    <property type="term" value="F:DNA binding"/>
    <property type="evidence" value="ECO:0007669"/>
    <property type="project" value="InterPro"/>
</dbReference>
<dbReference type="Proteomes" id="UP000054396">
    <property type="component" value="Unassembled WGS sequence"/>
</dbReference>
<evidence type="ECO:0000259" key="2">
    <source>
        <dbReference type="PROSITE" id="PS50930"/>
    </source>
</evidence>
<feature type="transmembrane region" description="Helical" evidence="1">
    <location>
        <begin position="36"/>
        <end position="57"/>
    </location>
</feature>
<dbReference type="InterPro" id="IPR007492">
    <property type="entry name" value="LytTR_DNA-bd_dom"/>
</dbReference>
<dbReference type="STRING" id="1685382.AVJ23_05290"/>
<proteinExistence type="predicted"/>